<dbReference type="FunFam" id="2.160.10.10:FF:000002">
    <property type="entry name" value="Serine acetyltransferase"/>
    <property type="match status" value="1"/>
</dbReference>
<dbReference type="InterPro" id="IPR005881">
    <property type="entry name" value="Ser_O-AcTrfase"/>
</dbReference>
<dbReference type="STRING" id="3075.A0A087SM16"/>
<evidence type="ECO:0000259" key="8">
    <source>
        <dbReference type="SMART" id="SM00971"/>
    </source>
</evidence>
<dbReference type="SUPFAM" id="SSF51161">
    <property type="entry name" value="Trimeric LpxA-like enzymes"/>
    <property type="match status" value="1"/>
</dbReference>
<evidence type="ECO:0000256" key="3">
    <source>
        <dbReference type="ARBA" id="ARBA00013266"/>
    </source>
</evidence>
<evidence type="ECO:0000256" key="5">
    <source>
        <dbReference type="ARBA" id="ARBA00022679"/>
    </source>
</evidence>
<dbReference type="InterPro" id="IPR042122">
    <property type="entry name" value="Ser_AcTrfase_N_sf"/>
</dbReference>
<dbReference type="eggNOG" id="KOG4750">
    <property type="taxonomic scope" value="Eukaryota"/>
</dbReference>
<keyword evidence="6" id="KW-0012">Acyltransferase</keyword>
<dbReference type="GO" id="GO:0005737">
    <property type="term" value="C:cytoplasm"/>
    <property type="evidence" value="ECO:0007669"/>
    <property type="project" value="InterPro"/>
</dbReference>
<evidence type="ECO:0000256" key="1">
    <source>
        <dbReference type="ARBA" id="ARBA00004876"/>
    </source>
</evidence>
<feature type="region of interest" description="Disordered" evidence="7">
    <location>
        <begin position="1"/>
        <end position="34"/>
    </location>
</feature>
<dbReference type="InterPro" id="IPR053376">
    <property type="entry name" value="Serine_acetyltransferase"/>
</dbReference>
<dbReference type="OrthoDB" id="25818at2759"/>
<reference evidence="9 10" key="1">
    <citation type="journal article" date="2014" name="BMC Genomics">
        <title>Oil accumulation mechanisms of the oleaginous microalga Chlorella protothecoides revealed through its genome, transcriptomes, and proteomes.</title>
        <authorList>
            <person name="Gao C."/>
            <person name="Wang Y."/>
            <person name="Shen Y."/>
            <person name="Yan D."/>
            <person name="He X."/>
            <person name="Dai J."/>
            <person name="Wu Q."/>
        </authorList>
    </citation>
    <scope>NUCLEOTIDE SEQUENCE [LARGE SCALE GENOMIC DNA]</scope>
    <source>
        <strain evidence="9 10">0710</strain>
    </source>
</reference>
<dbReference type="InterPro" id="IPR018357">
    <property type="entry name" value="Hexapep_transf_CS"/>
</dbReference>
<dbReference type="EC" id="2.3.1.30" evidence="3"/>
<protein>
    <recommendedName>
        <fullName evidence="3">serine O-acetyltransferase</fullName>
        <ecNumber evidence="3">2.3.1.30</ecNumber>
    </recommendedName>
</protein>
<dbReference type="GO" id="GO:0006535">
    <property type="term" value="P:cysteine biosynthetic process from serine"/>
    <property type="evidence" value="ECO:0007669"/>
    <property type="project" value="InterPro"/>
</dbReference>
<dbReference type="AlphaFoldDB" id="A0A087SM16"/>
<evidence type="ECO:0000313" key="10">
    <source>
        <dbReference type="Proteomes" id="UP000028924"/>
    </source>
</evidence>
<gene>
    <name evidence="9" type="ORF">F751_0702</name>
</gene>
<evidence type="ECO:0000256" key="7">
    <source>
        <dbReference type="SAM" id="MobiDB-lite"/>
    </source>
</evidence>
<comment type="pathway">
    <text evidence="1">Amino-acid biosynthesis; L-cysteine biosynthesis; L-cysteine from L-serine: step 1/2.</text>
</comment>
<dbReference type="GO" id="GO:0009001">
    <property type="term" value="F:serine O-acetyltransferase activity"/>
    <property type="evidence" value="ECO:0007669"/>
    <property type="project" value="UniProtKB-EC"/>
</dbReference>
<dbReference type="Gene3D" id="2.160.10.10">
    <property type="entry name" value="Hexapeptide repeat proteins"/>
    <property type="match status" value="1"/>
</dbReference>
<dbReference type="InterPro" id="IPR001451">
    <property type="entry name" value="Hexapep"/>
</dbReference>
<dbReference type="Pfam" id="PF00132">
    <property type="entry name" value="Hexapep"/>
    <property type="match status" value="1"/>
</dbReference>
<dbReference type="InterPro" id="IPR011004">
    <property type="entry name" value="Trimer_LpxA-like_sf"/>
</dbReference>
<dbReference type="Proteomes" id="UP000028924">
    <property type="component" value="Unassembled WGS sequence"/>
</dbReference>
<dbReference type="EMBL" id="KL662135">
    <property type="protein sequence ID" value="KFM26770.1"/>
    <property type="molecule type" value="Genomic_DNA"/>
</dbReference>
<dbReference type="RefSeq" id="XP_011399718.1">
    <property type="nucleotide sequence ID" value="XM_011401416.1"/>
</dbReference>
<dbReference type="UniPathway" id="UPA00136">
    <property type="reaction ID" value="UER00199"/>
</dbReference>
<dbReference type="CDD" id="cd03354">
    <property type="entry name" value="LbH_SAT"/>
    <property type="match status" value="1"/>
</dbReference>
<keyword evidence="10" id="KW-1185">Reference proteome</keyword>
<dbReference type="InterPro" id="IPR010493">
    <property type="entry name" value="Ser_AcTrfase_N"/>
</dbReference>
<evidence type="ECO:0000256" key="6">
    <source>
        <dbReference type="ARBA" id="ARBA00023315"/>
    </source>
</evidence>
<dbReference type="Pfam" id="PF06426">
    <property type="entry name" value="SATase_N"/>
    <property type="match status" value="1"/>
</dbReference>
<name>A0A087SM16_AUXPR</name>
<evidence type="ECO:0000256" key="2">
    <source>
        <dbReference type="ARBA" id="ARBA00007274"/>
    </source>
</evidence>
<dbReference type="KEGG" id="apro:F751_0702"/>
<evidence type="ECO:0000256" key="4">
    <source>
        <dbReference type="ARBA" id="ARBA00022605"/>
    </source>
</evidence>
<accession>A0A087SM16</accession>
<feature type="domain" description="Serine acetyltransferase N-terminal" evidence="8">
    <location>
        <begin position="38"/>
        <end position="142"/>
    </location>
</feature>
<dbReference type="PANTHER" id="PTHR42811">
    <property type="entry name" value="SERINE ACETYLTRANSFERASE"/>
    <property type="match status" value="1"/>
</dbReference>
<dbReference type="Gene3D" id="1.10.3130.10">
    <property type="entry name" value="serine acetyltransferase, domain 1"/>
    <property type="match status" value="1"/>
</dbReference>
<sequence length="314" mass="32707">MTRASTPTGAGGATLSAHGDPLNHKAEPPVSCPAGDRIWQTIREEAQRDSDSEALLSSFLHASILAHDSFPRALAFILAARLADATLLPSELSEIFRAALASHPSIVAAALADLAAVRERDPACSGLSQALLYYKGFHALQVQRIAHVLWHQGRRMMASALQSRSNEVFAVDIHPAARIGAGVLLDHGTGVVIGATAVIGANVSILQNVTLGGTGKESGDRHPKIGDYVLIGASATVLGNIRVGEGAQIAAGSLVLKEVPPHTMVAGSPAKEVGKITGLPSILMDQWSECCPRVVAEQAVDALTRPGGVDDFVI</sequence>
<evidence type="ECO:0000313" key="9">
    <source>
        <dbReference type="EMBL" id="KFM26770.1"/>
    </source>
</evidence>
<proteinExistence type="inferred from homology"/>
<dbReference type="NCBIfam" id="TIGR01172">
    <property type="entry name" value="cysE"/>
    <property type="match status" value="1"/>
</dbReference>
<dbReference type="GeneID" id="23612093"/>
<organism evidence="9 10">
    <name type="scientific">Auxenochlorella protothecoides</name>
    <name type="common">Green microalga</name>
    <name type="synonym">Chlorella protothecoides</name>
    <dbReference type="NCBI Taxonomy" id="3075"/>
    <lineage>
        <taxon>Eukaryota</taxon>
        <taxon>Viridiplantae</taxon>
        <taxon>Chlorophyta</taxon>
        <taxon>core chlorophytes</taxon>
        <taxon>Trebouxiophyceae</taxon>
        <taxon>Chlorellales</taxon>
        <taxon>Chlorellaceae</taxon>
        <taxon>Auxenochlorella</taxon>
    </lineage>
</organism>
<comment type="similarity">
    <text evidence="2">Belongs to the transferase hexapeptide repeat family.</text>
</comment>
<dbReference type="PROSITE" id="PS00101">
    <property type="entry name" value="HEXAPEP_TRANSFERASES"/>
    <property type="match status" value="1"/>
</dbReference>
<dbReference type="InterPro" id="IPR045304">
    <property type="entry name" value="LbH_SAT"/>
</dbReference>
<dbReference type="SMART" id="SM00971">
    <property type="entry name" value="SATase_N"/>
    <property type="match status" value="1"/>
</dbReference>
<keyword evidence="4" id="KW-0028">Amino-acid biosynthesis</keyword>
<dbReference type="NCBIfam" id="NF041874">
    <property type="entry name" value="EPS_EpsC"/>
    <property type="match status" value="1"/>
</dbReference>
<keyword evidence="5 9" id="KW-0808">Transferase</keyword>